<comment type="caution">
    <text evidence="1">The sequence shown here is derived from an EMBL/GenBank/DDBJ whole genome shotgun (WGS) entry which is preliminary data.</text>
</comment>
<evidence type="ECO:0000313" key="2">
    <source>
        <dbReference type="Proteomes" id="UP000055024"/>
    </source>
</evidence>
<dbReference type="OrthoDB" id="10525324at2759"/>
<name>A0A0V1H3N7_9BILA</name>
<dbReference type="Proteomes" id="UP000055024">
    <property type="component" value="Unassembled WGS sequence"/>
</dbReference>
<keyword evidence="2" id="KW-1185">Reference proteome</keyword>
<organism evidence="1 2">
    <name type="scientific">Trichinella zimbabwensis</name>
    <dbReference type="NCBI Taxonomy" id="268475"/>
    <lineage>
        <taxon>Eukaryota</taxon>
        <taxon>Metazoa</taxon>
        <taxon>Ecdysozoa</taxon>
        <taxon>Nematoda</taxon>
        <taxon>Enoplea</taxon>
        <taxon>Dorylaimia</taxon>
        <taxon>Trichinellida</taxon>
        <taxon>Trichinellidae</taxon>
        <taxon>Trichinella</taxon>
    </lineage>
</organism>
<reference evidence="1 2" key="1">
    <citation type="submission" date="2015-01" db="EMBL/GenBank/DDBJ databases">
        <title>Evolution of Trichinella species and genotypes.</title>
        <authorList>
            <person name="Korhonen P.K."/>
            <person name="Edoardo P."/>
            <person name="Giuseppe L.R."/>
            <person name="Gasser R.B."/>
        </authorList>
    </citation>
    <scope>NUCLEOTIDE SEQUENCE [LARGE SCALE GENOMIC DNA]</scope>
    <source>
        <strain evidence="1">ISS1029</strain>
    </source>
</reference>
<dbReference type="AlphaFoldDB" id="A0A0V1H3N7"/>
<gene>
    <name evidence="1" type="ORF">T11_428</name>
</gene>
<sequence length="83" mass="9974">MQCSTISYYFGVILHFRQQLRIREQTTQGRNAKADRLNCPHIKKLGNKYKSIRDQLAKNCKQYHQYDLLHYDNLSFYLNFTNA</sequence>
<evidence type="ECO:0000313" key="1">
    <source>
        <dbReference type="EMBL" id="KRZ05208.1"/>
    </source>
</evidence>
<protein>
    <submittedName>
        <fullName evidence="1">Uncharacterized protein</fullName>
    </submittedName>
</protein>
<proteinExistence type="predicted"/>
<accession>A0A0V1H3N7</accession>
<dbReference type="EMBL" id="JYDP01000144">
    <property type="protein sequence ID" value="KRZ05208.1"/>
    <property type="molecule type" value="Genomic_DNA"/>
</dbReference>